<proteinExistence type="predicted"/>
<reference evidence="1" key="1">
    <citation type="submission" date="2019-08" db="EMBL/GenBank/DDBJ databases">
        <authorList>
            <person name="Kucharzyk K."/>
            <person name="Murdoch R.W."/>
            <person name="Higgins S."/>
            <person name="Loffler F."/>
        </authorList>
    </citation>
    <scope>NUCLEOTIDE SEQUENCE</scope>
</reference>
<gene>
    <name evidence="1" type="ORF">SDC9_55451</name>
</gene>
<comment type="caution">
    <text evidence="1">The sequence shown here is derived from an EMBL/GenBank/DDBJ whole genome shotgun (WGS) entry which is preliminary data.</text>
</comment>
<name>A0A644WYZ4_9ZZZZ</name>
<dbReference type="AlphaFoldDB" id="A0A644WYZ4"/>
<dbReference type="Pfam" id="PF20074">
    <property type="entry name" value="DUF6470"/>
    <property type="match status" value="1"/>
</dbReference>
<accession>A0A644WYZ4</accession>
<sequence length="201" mass="22125">MKVQRLQITHQMAKIFVESQRASLSIETKKRQMNTKTQPAQMSVEKENPKVKLDLESFRDNIGLKSYRTLTAESAAQAQANVKQYIEGINADADFIGTLPSKGNAVAQAALSKMLQSKVPEMNSGDVPDGAIKMEGNPGTIKINWSKHDLKIIWDNFQSPVITVEPKASVKINMVQEPSVQYSVVELTIPPESGGNIDTEA</sequence>
<protein>
    <submittedName>
        <fullName evidence="1">Uncharacterized protein</fullName>
    </submittedName>
</protein>
<organism evidence="1">
    <name type="scientific">bioreactor metagenome</name>
    <dbReference type="NCBI Taxonomy" id="1076179"/>
    <lineage>
        <taxon>unclassified sequences</taxon>
        <taxon>metagenomes</taxon>
        <taxon>ecological metagenomes</taxon>
    </lineage>
</organism>
<evidence type="ECO:0000313" key="1">
    <source>
        <dbReference type="EMBL" id="MPM09135.1"/>
    </source>
</evidence>
<dbReference type="EMBL" id="VSSQ01001533">
    <property type="protein sequence ID" value="MPM09135.1"/>
    <property type="molecule type" value="Genomic_DNA"/>
</dbReference>
<dbReference type="InterPro" id="IPR045527">
    <property type="entry name" value="DUF6470"/>
</dbReference>